<dbReference type="Proteomes" id="UP000434957">
    <property type="component" value="Unassembled WGS sequence"/>
</dbReference>
<dbReference type="EMBL" id="QXFV01000017">
    <property type="protein sequence ID" value="KAE9052266.1"/>
    <property type="molecule type" value="Genomic_DNA"/>
</dbReference>
<dbReference type="EMBL" id="QXFU01000016">
    <property type="protein sequence ID" value="KAE9048109.1"/>
    <property type="molecule type" value="Genomic_DNA"/>
</dbReference>
<feature type="compositionally biased region" description="Basic and acidic residues" evidence="1">
    <location>
        <begin position="24"/>
        <end position="35"/>
    </location>
</feature>
<proteinExistence type="predicted"/>
<evidence type="ECO:0000256" key="1">
    <source>
        <dbReference type="SAM" id="MobiDB-lite"/>
    </source>
</evidence>
<evidence type="ECO:0000313" key="7">
    <source>
        <dbReference type="Proteomes" id="UP000435112"/>
    </source>
</evidence>
<comment type="caution">
    <text evidence="4">The sequence shown here is derived from an EMBL/GenBank/DDBJ whole genome shotgun (WGS) entry which is preliminary data.</text>
</comment>
<evidence type="ECO:0000313" key="4">
    <source>
        <dbReference type="EMBL" id="KAE9359262.1"/>
    </source>
</evidence>
<keyword evidence="6" id="KW-1185">Reference proteome</keyword>
<reference evidence="4 6" key="1">
    <citation type="submission" date="2018-08" db="EMBL/GenBank/DDBJ databases">
        <title>Genomic investigation of the strawberry pathogen Phytophthora fragariae indicates pathogenicity is determined by transcriptional variation in three key races.</title>
        <authorList>
            <person name="Adams T.M."/>
            <person name="Armitage A.D."/>
            <person name="Sobczyk M.K."/>
            <person name="Bates H.J."/>
            <person name="Dunwell J.M."/>
            <person name="Nellist C.F."/>
            <person name="Harrison R.J."/>
        </authorList>
    </citation>
    <scope>NUCLEOTIDE SEQUENCE [LARGE SCALE GENOMIC DNA]</scope>
    <source>
        <strain evidence="3 5">SCRP249</strain>
        <strain evidence="2 7">SCRP324</strain>
        <strain evidence="4 6">SCRP333</strain>
    </source>
</reference>
<evidence type="ECO:0000313" key="5">
    <source>
        <dbReference type="Proteomes" id="UP000429607"/>
    </source>
</evidence>
<organism evidence="4 6">
    <name type="scientific">Phytophthora rubi</name>
    <dbReference type="NCBI Taxonomy" id="129364"/>
    <lineage>
        <taxon>Eukaryota</taxon>
        <taxon>Sar</taxon>
        <taxon>Stramenopiles</taxon>
        <taxon>Oomycota</taxon>
        <taxon>Peronosporomycetes</taxon>
        <taxon>Peronosporales</taxon>
        <taxon>Peronosporaceae</taxon>
        <taxon>Phytophthora</taxon>
    </lineage>
</organism>
<dbReference type="Proteomes" id="UP000429607">
    <property type="component" value="Unassembled WGS sequence"/>
</dbReference>
<feature type="region of interest" description="Disordered" evidence="1">
    <location>
        <begin position="1"/>
        <end position="45"/>
    </location>
</feature>
<evidence type="ECO:0000313" key="6">
    <source>
        <dbReference type="Proteomes" id="UP000434957"/>
    </source>
</evidence>
<gene>
    <name evidence="3" type="ORF">PR001_g671</name>
    <name evidence="2" type="ORF">PR002_g659</name>
    <name evidence="4" type="ORF">PR003_g841</name>
</gene>
<dbReference type="EMBL" id="QXFT01000020">
    <property type="protein sequence ID" value="KAE9359262.1"/>
    <property type="molecule type" value="Genomic_DNA"/>
</dbReference>
<dbReference type="AlphaFoldDB" id="A0A6A4G251"/>
<protein>
    <submittedName>
        <fullName evidence="4">Uncharacterized protein</fullName>
    </submittedName>
</protein>
<evidence type="ECO:0000313" key="2">
    <source>
        <dbReference type="EMBL" id="KAE9048109.1"/>
    </source>
</evidence>
<dbReference type="Proteomes" id="UP000435112">
    <property type="component" value="Unassembled WGS sequence"/>
</dbReference>
<evidence type="ECO:0000313" key="3">
    <source>
        <dbReference type="EMBL" id="KAE9052266.1"/>
    </source>
</evidence>
<name>A0A6A4G251_9STRA</name>
<accession>A0A6A4G251</accession>
<sequence length="112" mass="12132">MFMTTSSGTLAHASLAQPPTSCTDEPRTSRTDEPPTSRADGGCGLPPRVYCTRSDVFQASMSDAMWSLNDLYGISEVVIHALFISSLANAPIKAVYFPCGRNRYHSAQCNLL</sequence>